<reference evidence="1 2" key="1">
    <citation type="submission" date="2014-04" db="EMBL/GenBank/DDBJ databases">
        <title>Draft genome sequence of the novel Streptomyces griseorubens JSD-1 playing a role in carbon and nitrogen cycle.</title>
        <authorList>
            <consortium name="Shanghai Jiao Tong University"/>
            <person name="Feng H."/>
            <person name="Sun Y."/>
            <person name="Zhi Y."/>
            <person name="Mao L."/>
            <person name="Luo Y."/>
            <person name="Wei X."/>
            <person name="Zhou P."/>
        </authorList>
    </citation>
    <scope>NUCLEOTIDE SEQUENCE [LARGE SCALE GENOMIC DNA]</scope>
    <source>
        <strain evidence="1 2">JSD-1</strain>
    </source>
</reference>
<accession>A0ABR4TAX1</accession>
<gene>
    <name evidence="1" type="ORF">DJ64_00435</name>
</gene>
<protein>
    <submittedName>
        <fullName evidence="1">Uncharacterized protein</fullName>
    </submittedName>
</protein>
<dbReference type="Proteomes" id="UP000027632">
    <property type="component" value="Unassembled WGS sequence"/>
</dbReference>
<comment type="caution">
    <text evidence="1">The sequence shown here is derived from an EMBL/GenBank/DDBJ whole genome shotgun (WGS) entry which is preliminary data.</text>
</comment>
<evidence type="ECO:0000313" key="1">
    <source>
        <dbReference type="EMBL" id="KEG44430.1"/>
    </source>
</evidence>
<organism evidence="1 2">
    <name type="scientific">Streptomyces griseorubens</name>
    <dbReference type="NCBI Taxonomy" id="66897"/>
    <lineage>
        <taxon>Bacteria</taxon>
        <taxon>Bacillati</taxon>
        <taxon>Actinomycetota</taxon>
        <taxon>Actinomycetes</taxon>
        <taxon>Kitasatosporales</taxon>
        <taxon>Streptomycetaceae</taxon>
        <taxon>Streptomyces</taxon>
        <taxon>Streptomyces althioticus group</taxon>
    </lineage>
</organism>
<evidence type="ECO:0000313" key="2">
    <source>
        <dbReference type="Proteomes" id="UP000027632"/>
    </source>
</evidence>
<keyword evidence="2" id="KW-1185">Reference proteome</keyword>
<sequence length="59" mass="6497">MTEAVAGLDEDRRDFDWDWCSDVLFEDHDVLMLFDASLGGVEDSGSEINQALGPANLAH</sequence>
<dbReference type="EMBL" id="JJMG01000001">
    <property type="protein sequence ID" value="KEG44430.1"/>
    <property type="molecule type" value="Genomic_DNA"/>
</dbReference>
<name>A0ABR4TAX1_9ACTN</name>
<proteinExistence type="predicted"/>